<keyword evidence="1" id="KW-0732">Signal</keyword>
<dbReference type="Pfam" id="PF01551">
    <property type="entry name" value="Peptidase_M23"/>
    <property type="match status" value="1"/>
</dbReference>
<dbReference type="InterPro" id="IPR011055">
    <property type="entry name" value="Dup_hybrid_motif"/>
</dbReference>
<sequence length="261" mass="26777">MTNTHAPVLGVVALTLAAGLAVLAPLGPSPQPAPAPLGDAGPGGASPVGDPDPARAAVGAYDWPLAPEPAVLRPFSEPEQVWSPGHRGVDLAGLPGQDVLAAADGVIAFAGRVVDRDVVSIDHPDGVRTTYEPVTTTLTVGAVVTRGDVVGRLSAGDAGPHCGPATWCLHWGARTAPQRYLDPLTLLVADPVIRLYPVAAATAPPARLRGMRGPPRTRTAASSSRSPSGTRRGPPAPPSRPVPGRPGRGPWPRTRWPGARR</sequence>
<gene>
    <name evidence="4" type="ORF">EXU48_23670</name>
</gene>
<comment type="caution">
    <text evidence="4">The sequence shown here is derived from an EMBL/GenBank/DDBJ whole genome shotgun (WGS) entry which is preliminary data.</text>
</comment>
<evidence type="ECO:0000259" key="3">
    <source>
        <dbReference type="Pfam" id="PF01551"/>
    </source>
</evidence>
<dbReference type="EMBL" id="SMNA01000019">
    <property type="protein sequence ID" value="TDE88286.1"/>
    <property type="molecule type" value="Genomic_DNA"/>
</dbReference>
<dbReference type="PANTHER" id="PTHR21666:SF289">
    <property type="entry name" value="L-ALA--D-GLU ENDOPEPTIDASE"/>
    <property type="match status" value="1"/>
</dbReference>
<protein>
    <submittedName>
        <fullName evidence="4">M23 family metallopeptidase</fullName>
    </submittedName>
</protein>
<reference evidence="4 5" key="1">
    <citation type="submission" date="2019-03" db="EMBL/GenBank/DDBJ databases">
        <title>Genomic features of bacteria from cold environments.</title>
        <authorList>
            <person name="Shen L."/>
        </authorList>
    </citation>
    <scope>NUCLEOTIDE SEQUENCE [LARGE SCALE GENOMIC DNA]</scope>
    <source>
        <strain evidence="5">T3246-1</strain>
    </source>
</reference>
<keyword evidence="5" id="KW-1185">Reference proteome</keyword>
<dbReference type="Gene3D" id="2.70.70.10">
    <property type="entry name" value="Glucose Permease (Domain IIA)"/>
    <property type="match status" value="1"/>
</dbReference>
<dbReference type="InterPro" id="IPR016047">
    <property type="entry name" value="M23ase_b-sheet_dom"/>
</dbReference>
<proteinExistence type="predicted"/>
<feature type="domain" description="M23ase beta-sheet core" evidence="3">
    <location>
        <begin position="85"/>
        <end position="174"/>
    </location>
</feature>
<feature type="compositionally biased region" description="Low complexity" evidence="2">
    <location>
        <begin position="214"/>
        <end position="233"/>
    </location>
</feature>
<dbReference type="CDD" id="cd12797">
    <property type="entry name" value="M23_peptidase"/>
    <property type="match status" value="1"/>
</dbReference>
<evidence type="ECO:0000313" key="4">
    <source>
        <dbReference type="EMBL" id="TDE88286.1"/>
    </source>
</evidence>
<accession>A0ABY2DWM9</accession>
<name>A0ABY2DWM9_9MICO</name>
<organism evidence="4 5">
    <name type="scientific">Occultella glacieicola</name>
    <dbReference type="NCBI Taxonomy" id="2518684"/>
    <lineage>
        <taxon>Bacteria</taxon>
        <taxon>Bacillati</taxon>
        <taxon>Actinomycetota</taxon>
        <taxon>Actinomycetes</taxon>
        <taxon>Micrococcales</taxon>
        <taxon>Ruaniaceae</taxon>
        <taxon>Occultella</taxon>
    </lineage>
</organism>
<evidence type="ECO:0000256" key="2">
    <source>
        <dbReference type="SAM" id="MobiDB-lite"/>
    </source>
</evidence>
<dbReference type="SUPFAM" id="SSF51261">
    <property type="entry name" value="Duplicated hybrid motif"/>
    <property type="match status" value="1"/>
</dbReference>
<feature type="region of interest" description="Disordered" evidence="2">
    <location>
        <begin position="32"/>
        <end position="54"/>
    </location>
</feature>
<feature type="compositionally biased region" description="Pro residues" evidence="2">
    <location>
        <begin position="234"/>
        <end position="244"/>
    </location>
</feature>
<dbReference type="PANTHER" id="PTHR21666">
    <property type="entry name" value="PEPTIDASE-RELATED"/>
    <property type="match status" value="1"/>
</dbReference>
<evidence type="ECO:0000256" key="1">
    <source>
        <dbReference type="ARBA" id="ARBA00022729"/>
    </source>
</evidence>
<dbReference type="InterPro" id="IPR050570">
    <property type="entry name" value="Cell_wall_metabolism_enzyme"/>
</dbReference>
<feature type="compositionally biased region" description="Low complexity" evidence="2">
    <location>
        <begin position="248"/>
        <end position="261"/>
    </location>
</feature>
<dbReference type="Proteomes" id="UP000504882">
    <property type="component" value="Unassembled WGS sequence"/>
</dbReference>
<feature type="region of interest" description="Disordered" evidence="2">
    <location>
        <begin position="206"/>
        <end position="261"/>
    </location>
</feature>
<evidence type="ECO:0000313" key="5">
    <source>
        <dbReference type="Proteomes" id="UP000504882"/>
    </source>
</evidence>